<dbReference type="InterPro" id="IPR016024">
    <property type="entry name" value="ARM-type_fold"/>
</dbReference>
<dbReference type="PANTHER" id="PTHR23253:SF9">
    <property type="entry name" value="EUKARYOTIC TRANSLATION INITIATION FACTOR 4 GAMMA 2"/>
    <property type="match status" value="1"/>
</dbReference>
<organism evidence="5 6">
    <name type="scientific">Pyronema omphalodes (strain CBS 100304)</name>
    <name type="common">Pyronema confluens</name>
    <dbReference type="NCBI Taxonomy" id="1076935"/>
    <lineage>
        <taxon>Eukaryota</taxon>
        <taxon>Fungi</taxon>
        <taxon>Dikarya</taxon>
        <taxon>Ascomycota</taxon>
        <taxon>Pezizomycotina</taxon>
        <taxon>Pezizomycetes</taxon>
        <taxon>Pezizales</taxon>
        <taxon>Pyronemataceae</taxon>
        <taxon>Pyronema</taxon>
    </lineage>
</organism>
<evidence type="ECO:0000313" key="6">
    <source>
        <dbReference type="Proteomes" id="UP000018144"/>
    </source>
</evidence>
<feature type="domain" description="MIF4G" evidence="4">
    <location>
        <begin position="109"/>
        <end position="346"/>
    </location>
</feature>
<dbReference type="PANTHER" id="PTHR23253">
    <property type="entry name" value="EUKARYOTIC TRANSLATION INITIATION FACTOR 4 GAMMA"/>
    <property type="match status" value="1"/>
</dbReference>
<comment type="similarity">
    <text evidence="1">Belongs to the eukaryotic initiation factor 4G family.</text>
</comment>
<keyword evidence="2 5" id="KW-0396">Initiation factor</keyword>
<dbReference type="SUPFAM" id="SSF48371">
    <property type="entry name" value="ARM repeat"/>
    <property type="match status" value="1"/>
</dbReference>
<reference evidence="5 6" key="1">
    <citation type="journal article" date="2013" name="PLoS Genet.">
        <title>The genome and development-dependent transcriptomes of Pyronema confluens: a window into fungal evolution.</title>
        <authorList>
            <person name="Traeger S."/>
            <person name="Altegoer F."/>
            <person name="Freitag M."/>
            <person name="Gabaldon T."/>
            <person name="Kempken F."/>
            <person name="Kumar A."/>
            <person name="Marcet-Houben M."/>
            <person name="Poggeler S."/>
            <person name="Stajich J.E."/>
            <person name="Nowrousian M."/>
        </authorList>
    </citation>
    <scope>NUCLEOTIDE SEQUENCE [LARGE SCALE GENOMIC DNA]</scope>
    <source>
        <strain evidence="6">CBS 100304</strain>
        <tissue evidence="5">Vegetative mycelium</tissue>
    </source>
</reference>
<evidence type="ECO:0000256" key="3">
    <source>
        <dbReference type="ARBA" id="ARBA00022917"/>
    </source>
</evidence>
<dbReference type="Pfam" id="PF02854">
    <property type="entry name" value="MIF4G"/>
    <property type="match status" value="1"/>
</dbReference>
<evidence type="ECO:0000313" key="5">
    <source>
        <dbReference type="EMBL" id="CCX07850.1"/>
    </source>
</evidence>
<proteinExistence type="inferred from homology"/>
<dbReference type="eggNOG" id="KOG0401">
    <property type="taxonomic scope" value="Eukaryota"/>
</dbReference>
<dbReference type="STRING" id="1076935.U4KZF0"/>
<dbReference type="GO" id="GO:0016281">
    <property type="term" value="C:eukaryotic translation initiation factor 4F complex"/>
    <property type="evidence" value="ECO:0007669"/>
    <property type="project" value="TreeGrafter"/>
</dbReference>
<keyword evidence="3" id="KW-0648">Protein biosynthesis</keyword>
<keyword evidence="6" id="KW-1185">Reference proteome</keyword>
<dbReference type="InterPro" id="IPR003890">
    <property type="entry name" value="MIF4G-like_typ-3"/>
</dbReference>
<dbReference type="GO" id="GO:0003743">
    <property type="term" value="F:translation initiation factor activity"/>
    <property type="evidence" value="ECO:0007669"/>
    <property type="project" value="UniProtKB-KW"/>
</dbReference>
<dbReference type="Proteomes" id="UP000018144">
    <property type="component" value="Unassembled WGS sequence"/>
</dbReference>
<evidence type="ECO:0000256" key="2">
    <source>
        <dbReference type="ARBA" id="ARBA00022540"/>
    </source>
</evidence>
<gene>
    <name evidence="5" type="ORF">PCON_07439</name>
</gene>
<protein>
    <submittedName>
        <fullName evidence="5">Similar to Eukaryotic translation initiation factor 4 gamma acc. no. Q10475</fullName>
    </submittedName>
</protein>
<dbReference type="SMART" id="SM00543">
    <property type="entry name" value="MIF4G"/>
    <property type="match status" value="1"/>
</dbReference>
<dbReference type="GO" id="GO:0003729">
    <property type="term" value="F:mRNA binding"/>
    <property type="evidence" value="ECO:0007669"/>
    <property type="project" value="TreeGrafter"/>
</dbReference>
<evidence type="ECO:0000256" key="1">
    <source>
        <dbReference type="ARBA" id="ARBA00005775"/>
    </source>
</evidence>
<dbReference type="OrthoDB" id="514777at2759"/>
<name>U4KZF0_PYROM</name>
<evidence type="ECO:0000259" key="4">
    <source>
        <dbReference type="SMART" id="SM00543"/>
    </source>
</evidence>
<dbReference type="EMBL" id="HF935378">
    <property type="protein sequence ID" value="CCX07850.1"/>
    <property type="molecule type" value="Genomic_DNA"/>
</dbReference>
<dbReference type="AlphaFoldDB" id="U4KZF0"/>
<dbReference type="Gene3D" id="1.25.40.180">
    <property type="match status" value="1"/>
</dbReference>
<accession>U4KZF0</accession>
<sequence length="352" mass="40379">MQDELSTVFAPPFQLAPRLSSLNLCRSSNKSRLLHDLSHASTTLWLTLGPPRRELFLWCFDVYFYGATTRQKRPNMNPDELEEFHILSKNVVARVLADLSVTARMDPHSAVIKVYLKYITTENFDEMSKDIIEFINVNAKHESDGMTLKIFTVLIFGKACNNHSFTKIAAKLSKTIYEAISRDIKDEEVRDKTGEFICGGKLFWRYILNSLQEEFEKGISRDLPVSKGSTKENSESSNTVDGSHYWFGFVRLMAELSKVDMLPLRIVITIISRLLDNPTSNKCVESLIIFLQIAGNHLENSARWRQLGVEDAIKSYFDTFQSLIDKPDFDPRLRSKLHELVLRNSGWVKKSE</sequence>